<keyword evidence="1" id="KW-1133">Transmembrane helix</keyword>
<dbReference type="AlphaFoldDB" id="A0A0A9G3N5"/>
<keyword evidence="1" id="KW-0472">Membrane</keyword>
<sequence length="71" mass="8677">MNNLEPLNRRILVLIFFSFLRKDRHPAPSFHLLMLRSTFFLILEMMLKSSVVTFSFFQYAKQFHFIVYLFQ</sequence>
<proteinExistence type="predicted"/>
<accession>A0A0A9G3N5</accession>
<keyword evidence="1" id="KW-0812">Transmembrane</keyword>
<protein>
    <submittedName>
        <fullName evidence="2">Uncharacterized protein</fullName>
    </submittedName>
</protein>
<dbReference type="EMBL" id="GBRH01180755">
    <property type="protein sequence ID" value="JAE17141.1"/>
    <property type="molecule type" value="Transcribed_RNA"/>
</dbReference>
<feature type="transmembrane region" description="Helical" evidence="1">
    <location>
        <begin position="34"/>
        <end position="57"/>
    </location>
</feature>
<organism evidence="2">
    <name type="scientific">Arundo donax</name>
    <name type="common">Giant reed</name>
    <name type="synonym">Donax arundinaceus</name>
    <dbReference type="NCBI Taxonomy" id="35708"/>
    <lineage>
        <taxon>Eukaryota</taxon>
        <taxon>Viridiplantae</taxon>
        <taxon>Streptophyta</taxon>
        <taxon>Embryophyta</taxon>
        <taxon>Tracheophyta</taxon>
        <taxon>Spermatophyta</taxon>
        <taxon>Magnoliopsida</taxon>
        <taxon>Liliopsida</taxon>
        <taxon>Poales</taxon>
        <taxon>Poaceae</taxon>
        <taxon>PACMAD clade</taxon>
        <taxon>Arundinoideae</taxon>
        <taxon>Arundineae</taxon>
        <taxon>Arundo</taxon>
    </lineage>
</organism>
<reference evidence="2" key="1">
    <citation type="submission" date="2014-09" db="EMBL/GenBank/DDBJ databases">
        <authorList>
            <person name="Magalhaes I.L.F."/>
            <person name="Oliveira U."/>
            <person name="Santos F.R."/>
            <person name="Vidigal T.H.D.A."/>
            <person name="Brescovit A.D."/>
            <person name="Santos A.J."/>
        </authorList>
    </citation>
    <scope>NUCLEOTIDE SEQUENCE</scope>
    <source>
        <tissue evidence="2">Shoot tissue taken approximately 20 cm above the soil surface</tissue>
    </source>
</reference>
<name>A0A0A9G3N5_ARUDO</name>
<reference evidence="2" key="2">
    <citation type="journal article" date="2015" name="Data Brief">
        <title>Shoot transcriptome of the giant reed, Arundo donax.</title>
        <authorList>
            <person name="Barrero R.A."/>
            <person name="Guerrero F.D."/>
            <person name="Moolhuijzen P."/>
            <person name="Goolsby J.A."/>
            <person name="Tidwell J."/>
            <person name="Bellgard S.E."/>
            <person name="Bellgard M.I."/>
        </authorList>
    </citation>
    <scope>NUCLEOTIDE SEQUENCE</scope>
    <source>
        <tissue evidence="2">Shoot tissue taken approximately 20 cm above the soil surface</tissue>
    </source>
</reference>
<evidence type="ECO:0000313" key="2">
    <source>
        <dbReference type="EMBL" id="JAE17141.1"/>
    </source>
</evidence>
<evidence type="ECO:0000256" key="1">
    <source>
        <dbReference type="SAM" id="Phobius"/>
    </source>
</evidence>